<evidence type="ECO:0000313" key="1">
    <source>
        <dbReference type="EMBL" id="MBX07253.1"/>
    </source>
</evidence>
<organism evidence="1">
    <name type="scientific">Rhizophora mucronata</name>
    <name type="common">Asiatic mangrove</name>
    <dbReference type="NCBI Taxonomy" id="61149"/>
    <lineage>
        <taxon>Eukaryota</taxon>
        <taxon>Viridiplantae</taxon>
        <taxon>Streptophyta</taxon>
        <taxon>Embryophyta</taxon>
        <taxon>Tracheophyta</taxon>
        <taxon>Spermatophyta</taxon>
        <taxon>Magnoliopsida</taxon>
        <taxon>eudicotyledons</taxon>
        <taxon>Gunneridae</taxon>
        <taxon>Pentapetalae</taxon>
        <taxon>rosids</taxon>
        <taxon>fabids</taxon>
        <taxon>Malpighiales</taxon>
        <taxon>Rhizophoraceae</taxon>
        <taxon>Rhizophora</taxon>
    </lineage>
</organism>
<accession>A0A2P2KNG2</accession>
<dbReference type="AlphaFoldDB" id="A0A2P2KNG2"/>
<name>A0A2P2KNG2_RHIMU</name>
<reference evidence="1" key="1">
    <citation type="submission" date="2018-02" db="EMBL/GenBank/DDBJ databases">
        <title>Rhizophora mucronata_Transcriptome.</title>
        <authorList>
            <person name="Meera S.P."/>
            <person name="Sreeshan A."/>
            <person name="Augustine A."/>
        </authorList>
    </citation>
    <scope>NUCLEOTIDE SEQUENCE</scope>
    <source>
        <tissue evidence="1">Leaf</tissue>
    </source>
</reference>
<protein>
    <submittedName>
        <fullName evidence="1">Uncharacterized protein</fullName>
    </submittedName>
</protein>
<sequence>MMALMCSKLMTMALSRPSTVDGYDRSGSRIRRSRAGNPVRRMIACFPASTTCDCPVDSSSSHARTPIPFFRAAAVVGGLVTASGSSSGCWLMVLENGGGG</sequence>
<proteinExistence type="predicted"/>
<dbReference type="EMBL" id="GGEC01026769">
    <property type="protein sequence ID" value="MBX07253.1"/>
    <property type="molecule type" value="Transcribed_RNA"/>
</dbReference>